<dbReference type="InterPro" id="IPR022156">
    <property type="entry name" value="Uncharacterised_YfbK_N"/>
</dbReference>
<dbReference type="SMART" id="SM00327">
    <property type="entry name" value="VWA"/>
    <property type="match status" value="1"/>
</dbReference>
<dbReference type="CDD" id="cd01465">
    <property type="entry name" value="vWA_subgroup"/>
    <property type="match status" value="1"/>
</dbReference>
<dbReference type="Pfam" id="PF12450">
    <property type="entry name" value="vWF_A"/>
    <property type="match status" value="1"/>
</dbReference>
<evidence type="ECO:0000313" key="1">
    <source>
        <dbReference type="EMBL" id="PPE68273.1"/>
    </source>
</evidence>
<organism evidence="1 2">
    <name type="scientific">Caldimonas thermodepolymerans</name>
    <dbReference type="NCBI Taxonomy" id="215580"/>
    <lineage>
        <taxon>Bacteria</taxon>
        <taxon>Pseudomonadati</taxon>
        <taxon>Pseudomonadota</taxon>
        <taxon>Betaproteobacteria</taxon>
        <taxon>Burkholderiales</taxon>
        <taxon>Sphaerotilaceae</taxon>
        <taxon>Caldimonas</taxon>
    </lineage>
</organism>
<dbReference type="PANTHER" id="PTHR10579:SF43">
    <property type="entry name" value="ZINC FINGER (C3HC4-TYPE RING FINGER) FAMILY PROTEIN"/>
    <property type="match status" value="1"/>
</dbReference>
<dbReference type="Proteomes" id="UP000239406">
    <property type="component" value="Unassembled WGS sequence"/>
</dbReference>
<dbReference type="Gene3D" id="3.40.50.410">
    <property type="entry name" value="von Willebrand factor, type A domain"/>
    <property type="match status" value="1"/>
</dbReference>
<protein>
    <submittedName>
        <fullName evidence="1">VWA domain-containing protein</fullName>
    </submittedName>
</protein>
<keyword evidence="2" id="KW-1185">Reference proteome</keyword>
<dbReference type="AlphaFoldDB" id="A0A2S5SZR4"/>
<dbReference type="InterPro" id="IPR021908">
    <property type="entry name" value="YfbK_C"/>
</dbReference>
<dbReference type="RefSeq" id="WP_104359084.1">
    <property type="nucleotide sequence ID" value="NZ_CP064338.1"/>
</dbReference>
<dbReference type="PANTHER" id="PTHR10579">
    <property type="entry name" value="CALCIUM-ACTIVATED CHLORIDE CHANNEL REGULATOR"/>
    <property type="match status" value="1"/>
</dbReference>
<sequence>MHLPCSAGPRPGRILTAALLALALAACTAPQTRDTPAGDVAAAPAPVPAGPVPAPAVPTPPVPVATPSPAEARIAAERRLARARQGTAPGQVAAPVPRPLPPRVQDLPYSHVITQGAAPHPVRRVATDPVSTFSVDVDTGSYTSVRGLLQRGLAVPREAVRVEEMLNYFSYDYPRPAAGAADPFSVHAELVPSPWNPHNHLLKIGIQAADPAKDTLPPANLVFLVDVSGSMAVPQALPVVQQSLLAFVDELREQDRVSIVTYSATTRVLLASVPGDRKELIREAIRSLHASGSTAGGAGLRLAYQQARRSYIPGGINRILLATDGDFNVGVTGIDQLKQIVAAERKSGIGLSTLGVGLVRYNDALMEQIADAGDGKYSFLDSVAEGRKVLVQEFTSTLATVASDVKLQLEFNPAVVKEYRLIGYDNRQLAREDFNNDRVDAGDVGAGHRVTALYELTLQGRPGLLDEERYPANRPAAASGDTRAGELGWLKIRYKRPGEARSRLLEQAVANAPKPLAEAGADVRFAAAVAAYGQLLQGSPYLGDFGWPQVLELARSGLGADPYGQRREFLTLVQRAARRAPRELPEG</sequence>
<proteinExistence type="predicted"/>
<dbReference type="Pfam" id="PF12034">
    <property type="entry name" value="YfbK_C"/>
    <property type="match status" value="1"/>
</dbReference>
<dbReference type="Pfam" id="PF00092">
    <property type="entry name" value="VWA"/>
    <property type="match status" value="1"/>
</dbReference>
<comment type="caution">
    <text evidence="1">The sequence shown here is derived from an EMBL/GenBank/DDBJ whole genome shotgun (WGS) entry which is preliminary data.</text>
</comment>
<dbReference type="EMBL" id="PSNY01000036">
    <property type="protein sequence ID" value="PPE68273.1"/>
    <property type="molecule type" value="Genomic_DNA"/>
</dbReference>
<dbReference type="SUPFAM" id="SSF53300">
    <property type="entry name" value="vWA-like"/>
    <property type="match status" value="1"/>
</dbReference>
<name>A0A2S5SZR4_9BURK</name>
<accession>A0A2S5SZR4</accession>
<dbReference type="InterPro" id="IPR051266">
    <property type="entry name" value="CLCR"/>
</dbReference>
<dbReference type="InterPro" id="IPR036465">
    <property type="entry name" value="vWFA_dom_sf"/>
</dbReference>
<dbReference type="InterPro" id="IPR002035">
    <property type="entry name" value="VWF_A"/>
</dbReference>
<evidence type="ECO:0000313" key="2">
    <source>
        <dbReference type="Proteomes" id="UP000239406"/>
    </source>
</evidence>
<gene>
    <name evidence="1" type="ORF">C1702_17970</name>
</gene>
<reference evidence="1 2" key="1">
    <citation type="submission" date="2018-02" db="EMBL/GenBank/DDBJ databases">
        <title>Reclassifiation of [Polyangium] brachysporum DSM 7029 as Guopingzhaonella breviflexa gen. nov., sp. nov., a member of the family Comamonadaceae.</title>
        <authorList>
            <person name="Tang B."/>
        </authorList>
    </citation>
    <scope>NUCLEOTIDE SEQUENCE [LARGE SCALE GENOMIC DNA]</scope>
    <source>
        <strain evidence="1 2">DSM 15344</strain>
    </source>
</reference>
<dbReference type="PROSITE" id="PS50234">
    <property type="entry name" value="VWFA"/>
    <property type="match status" value="1"/>
</dbReference>